<dbReference type="InterPro" id="IPR011060">
    <property type="entry name" value="RibuloseP-bd_barrel"/>
</dbReference>
<keyword evidence="6 8" id="KW-0456">Lyase</keyword>
<comment type="function">
    <text evidence="8">The alpha subunit is responsible for the aldol cleavage of indoleglycerol phosphate to indole and glyceraldehyde 3-phosphate.</text>
</comment>
<organism evidence="10 11">
    <name type="scientific">Vitreoscilla stercoraria</name>
    <dbReference type="NCBI Taxonomy" id="61"/>
    <lineage>
        <taxon>Bacteria</taxon>
        <taxon>Pseudomonadati</taxon>
        <taxon>Pseudomonadota</taxon>
        <taxon>Betaproteobacteria</taxon>
        <taxon>Neisseriales</taxon>
        <taxon>Neisseriaceae</taxon>
        <taxon>Vitreoscilla</taxon>
    </lineage>
</organism>
<dbReference type="EMBL" id="CP091512">
    <property type="protein sequence ID" value="UOO91978.1"/>
    <property type="molecule type" value="Genomic_DNA"/>
</dbReference>
<evidence type="ECO:0000256" key="4">
    <source>
        <dbReference type="ARBA" id="ARBA00022822"/>
    </source>
</evidence>
<dbReference type="NCBIfam" id="TIGR00262">
    <property type="entry name" value="trpA"/>
    <property type="match status" value="1"/>
</dbReference>
<keyword evidence="11" id="KW-1185">Reference proteome</keyword>
<dbReference type="HAMAP" id="MF_00131">
    <property type="entry name" value="Trp_synth_alpha"/>
    <property type="match status" value="1"/>
</dbReference>
<proteinExistence type="inferred from homology"/>
<evidence type="ECO:0000256" key="3">
    <source>
        <dbReference type="ARBA" id="ARBA00022605"/>
    </source>
</evidence>
<accession>A0ABY4E9H2</accession>
<dbReference type="PANTHER" id="PTHR43406:SF1">
    <property type="entry name" value="TRYPTOPHAN SYNTHASE ALPHA CHAIN, CHLOROPLASTIC"/>
    <property type="match status" value="1"/>
</dbReference>
<evidence type="ECO:0000256" key="6">
    <source>
        <dbReference type="ARBA" id="ARBA00023239"/>
    </source>
</evidence>
<comment type="pathway">
    <text evidence="1 8">Amino-acid biosynthesis; L-tryptophan biosynthesis; L-tryptophan from chorismate: step 5/5.</text>
</comment>
<protein>
    <recommendedName>
        <fullName evidence="8">Tryptophan synthase alpha chain</fullName>
        <ecNumber evidence="8">4.2.1.20</ecNumber>
    </recommendedName>
</protein>
<evidence type="ECO:0000256" key="2">
    <source>
        <dbReference type="ARBA" id="ARBA00011270"/>
    </source>
</evidence>
<keyword evidence="5 8" id="KW-0057">Aromatic amino acid biosynthesis</keyword>
<keyword evidence="4 8" id="KW-0822">Tryptophan biosynthesis</keyword>
<dbReference type="CDD" id="cd04724">
    <property type="entry name" value="Tryptophan_synthase_alpha"/>
    <property type="match status" value="1"/>
</dbReference>
<evidence type="ECO:0000313" key="11">
    <source>
        <dbReference type="Proteomes" id="UP000832034"/>
    </source>
</evidence>
<evidence type="ECO:0000256" key="9">
    <source>
        <dbReference type="RuleBase" id="RU003662"/>
    </source>
</evidence>
<dbReference type="SUPFAM" id="SSF51366">
    <property type="entry name" value="Ribulose-phoshate binding barrel"/>
    <property type="match status" value="1"/>
</dbReference>
<gene>
    <name evidence="8 10" type="primary">trpA</name>
    <name evidence="10" type="ORF">LVJ81_10095</name>
</gene>
<dbReference type="GO" id="GO:0004834">
    <property type="term" value="F:tryptophan synthase activity"/>
    <property type="evidence" value="ECO:0007669"/>
    <property type="project" value="UniProtKB-EC"/>
</dbReference>
<dbReference type="Pfam" id="PF00290">
    <property type="entry name" value="Trp_syntA"/>
    <property type="match status" value="1"/>
</dbReference>
<comment type="catalytic activity">
    <reaction evidence="7 8">
        <text>(1S,2R)-1-C-(indol-3-yl)glycerol 3-phosphate + L-serine = D-glyceraldehyde 3-phosphate + L-tryptophan + H2O</text>
        <dbReference type="Rhea" id="RHEA:10532"/>
        <dbReference type="ChEBI" id="CHEBI:15377"/>
        <dbReference type="ChEBI" id="CHEBI:33384"/>
        <dbReference type="ChEBI" id="CHEBI:57912"/>
        <dbReference type="ChEBI" id="CHEBI:58866"/>
        <dbReference type="ChEBI" id="CHEBI:59776"/>
        <dbReference type="EC" id="4.2.1.20"/>
    </reaction>
</comment>
<comment type="subunit">
    <text evidence="2 8">Tetramer of two alpha and two beta chains.</text>
</comment>
<evidence type="ECO:0000256" key="8">
    <source>
        <dbReference type="HAMAP-Rule" id="MF_00131"/>
    </source>
</evidence>
<dbReference type="InterPro" id="IPR018204">
    <property type="entry name" value="Trp_synthase_alpha_AS"/>
</dbReference>
<dbReference type="InterPro" id="IPR002028">
    <property type="entry name" value="Trp_synthase_suA"/>
</dbReference>
<evidence type="ECO:0000256" key="1">
    <source>
        <dbReference type="ARBA" id="ARBA00004733"/>
    </source>
</evidence>
<evidence type="ECO:0000256" key="5">
    <source>
        <dbReference type="ARBA" id="ARBA00023141"/>
    </source>
</evidence>
<dbReference type="PANTHER" id="PTHR43406">
    <property type="entry name" value="TRYPTOPHAN SYNTHASE, ALPHA CHAIN"/>
    <property type="match status" value="1"/>
</dbReference>
<feature type="active site" description="Proton acceptor" evidence="8">
    <location>
        <position position="47"/>
    </location>
</feature>
<reference evidence="10" key="2">
    <citation type="journal article" date="2022" name="Res Sq">
        <title>Evolution of multicellular longitudinally dividing oral cavity symbionts (Neisseriaceae).</title>
        <authorList>
            <person name="Nyongesa S."/>
            <person name="Weber P."/>
            <person name="Bernet E."/>
            <person name="Pullido F."/>
            <person name="Nieckarz M."/>
            <person name="Delaby M."/>
            <person name="Nieves C."/>
            <person name="Viehboeck T."/>
            <person name="Krause N."/>
            <person name="Rivera-Millot A."/>
            <person name="Nakamura A."/>
            <person name="Vischer N."/>
            <person name="VanNieuwenhze M."/>
            <person name="Brun Y."/>
            <person name="Cava F."/>
            <person name="Bulgheresi S."/>
            <person name="Veyrier F."/>
        </authorList>
    </citation>
    <scope>NUCLEOTIDE SEQUENCE</scope>
    <source>
        <strain evidence="10">SAG 1488-6</strain>
    </source>
</reference>
<sequence length="264" mass="27566">MSRISQVFANLQAKKALIPYITAGDPNLGTTLQLMHTLVDSGADLIELGVPFSDPMADGEVIQRAATRAVAQGVSLRDVLGLVAQFRETNQTTPVMLMGYLNPIHRLGYEAFAQAAAEAGVDGVLTVDCPIEEIGALNQYLKPAGIDCIFLISPTTPVERIEAIAREASGFVYYVSLNGVTGSANLDVAAVAKQVALVKQYVPLPVGVGFGIRDAASAKAIAEVADAAIVGSRLVQAIENNVGNEPAVVAAIVQELNQAVKAAV</sequence>
<keyword evidence="3 8" id="KW-0028">Amino-acid biosynthesis</keyword>
<dbReference type="Gene3D" id="3.20.20.70">
    <property type="entry name" value="Aldolase class I"/>
    <property type="match status" value="1"/>
</dbReference>
<evidence type="ECO:0000256" key="7">
    <source>
        <dbReference type="ARBA" id="ARBA00049047"/>
    </source>
</evidence>
<dbReference type="InterPro" id="IPR013785">
    <property type="entry name" value="Aldolase_TIM"/>
</dbReference>
<evidence type="ECO:0000313" key="10">
    <source>
        <dbReference type="EMBL" id="UOO91978.1"/>
    </source>
</evidence>
<name>A0ABY4E9H2_VITST</name>
<feature type="active site" description="Proton acceptor" evidence="8">
    <location>
        <position position="58"/>
    </location>
</feature>
<comment type="similarity">
    <text evidence="8 9">Belongs to the TrpA family.</text>
</comment>
<dbReference type="PROSITE" id="PS00167">
    <property type="entry name" value="TRP_SYNTHASE_ALPHA"/>
    <property type="match status" value="1"/>
</dbReference>
<dbReference type="RefSeq" id="WP_019957275.1">
    <property type="nucleotide sequence ID" value="NZ_CP091512.1"/>
</dbReference>
<dbReference type="Proteomes" id="UP000832034">
    <property type="component" value="Chromosome"/>
</dbReference>
<dbReference type="EC" id="4.2.1.20" evidence="8"/>
<reference evidence="10" key="1">
    <citation type="submission" date="2021-12" db="EMBL/GenBank/DDBJ databases">
        <authorList>
            <person name="Veyrier F.J."/>
        </authorList>
    </citation>
    <scope>NUCLEOTIDE SEQUENCE</scope>
    <source>
        <strain evidence="10">SAG 1488-6</strain>
    </source>
</reference>